<keyword evidence="9" id="KW-0460">Magnesium</keyword>
<organism evidence="13">
    <name type="scientific">uncultured Armatimonadetes bacterium</name>
    <dbReference type="NCBI Taxonomy" id="157466"/>
    <lineage>
        <taxon>Bacteria</taxon>
        <taxon>Bacillati</taxon>
        <taxon>Armatimonadota</taxon>
        <taxon>environmental samples</taxon>
    </lineage>
</organism>
<evidence type="ECO:0000256" key="4">
    <source>
        <dbReference type="ARBA" id="ARBA00009503"/>
    </source>
</evidence>
<dbReference type="Gene3D" id="3.20.20.20">
    <property type="entry name" value="Dihydropteroate synthase-like"/>
    <property type="match status" value="1"/>
</dbReference>
<dbReference type="FunFam" id="3.20.20.20:FF:000006">
    <property type="entry name" value="Dihydropteroate synthase"/>
    <property type="match status" value="1"/>
</dbReference>
<evidence type="ECO:0000256" key="10">
    <source>
        <dbReference type="ARBA" id="ARBA00022909"/>
    </source>
</evidence>
<comment type="cofactor">
    <cofactor evidence="2">
        <name>Mg(2+)</name>
        <dbReference type="ChEBI" id="CHEBI:18420"/>
    </cofactor>
</comment>
<evidence type="ECO:0000256" key="1">
    <source>
        <dbReference type="ARBA" id="ARBA00000012"/>
    </source>
</evidence>
<evidence type="ECO:0000256" key="2">
    <source>
        <dbReference type="ARBA" id="ARBA00001946"/>
    </source>
</evidence>
<keyword evidence="7 13" id="KW-0808">Transferase</keyword>
<evidence type="ECO:0000256" key="7">
    <source>
        <dbReference type="ARBA" id="ARBA00022679"/>
    </source>
</evidence>
<dbReference type="GO" id="GO:0046872">
    <property type="term" value="F:metal ion binding"/>
    <property type="evidence" value="ECO:0007669"/>
    <property type="project" value="UniProtKB-KW"/>
</dbReference>
<protein>
    <recommendedName>
        <fullName evidence="6">Dihydropteroate synthase</fullName>
        <ecNumber evidence="5">2.5.1.15</ecNumber>
    </recommendedName>
    <alternativeName>
        <fullName evidence="11">Dihydropteroate pyrophosphorylase</fullName>
    </alternativeName>
</protein>
<keyword evidence="10" id="KW-0289">Folate biosynthesis</keyword>
<dbReference type="SUPFAM" id="SSF51717">
    <property type="entry name" value="Dihydropteroate synthetase-like"/>
    <property type="match status" value="1"/>
</dbReference>
<evidence type="ECO:0000256" key="5">
    <source>
        <dbReference type="ARBA" id="ARBA00012458"/>
    </source>
</evidence>
<dbReference type="GO" id="GO:0005829">
    <property type="term" value="C:cytosol"/>
    <property type="evidence" value="ECO:0007669"/>
    <property type="project" value="TreeGrafter"/>
</dbReference>
<sequence length="280" mass="29169">MGVLNVTPDSFSDGGRYLDPARAVERALAMQAEGADLIDVGGESTRPGAPPVGEDEEKRRVLPVIERIAARAPTLPISLDTVKAGVARAGVGAGAVLVNDVSAGTLDPEMLPAVATLGVPICLMHLPVRPQEMGWSRTALPEDADVIAAIVSFLRERVEAARSAGISPDRLLIDPGFGFGKSVEQNLRIVRRLADIRKALPFPVVLGTSRKSTIARVLGPDAEAADPDRLAGTAATVALGVGAGADIVRVHDVGFMARVARMADAVVRDAEAPGPTRYAV</sequence>
<feature type="domain" description="Pterin-binding" evidence="12">
    <location>
        <begin position="1"/>
        <end position="261"/>
    </location>
</feature>
<dbReference type="EMBL" id="CADCTO010000076">
    <property type="protein sequence ID" value="CAA9222817.1"/>
    <property type="molecule type" value="Genomic_DNA"/>
</dbReference>
<comment type="pathway">
    <text evidence="3">Cofactor biosynthesis; tetrahydrofolate biosynthesis; 7,8-dihydrofolate from 2-amino-4-hydroxy-6-hydroxymethyl-7,8-dihydropteridine diphosphate and 4-aminobenzoate: step 1/2.</text>
</comment>
<dbReference type="NCBIfam" id="TIGR01496">
    <property type="entry name" value="DHPS"/>
    <property type="match status" value="1"/>
</dbReference>
<evidence type="ECO:0000256" key="6">
    <source>
        <dbReference type="ARBA" id="ARBA00016919"/>
    </source>
</evidence>
<dbReference type="GO" id="GO:0046654">
    <property type="term" value="P:tetrahydrofolate biosynthetic process"/>
    <property type="evidence" value="ECO:0007669"/>
    <property type="project" value="TreeGrafter"/>
</dbReference>
<evidence type="ECO:0000256" key="8">
    <source>
        <dbReference type="ARBA" id="ARBA00022723"/>
    </source>
</evidence>
<evidence type="ECO:0000256" key="3">
    <source>
        <dbReference type="ARBA" id="ARBA00004763"/>
    </source>
</evidence>
<evidence type="ECO:0000256" key="11">
    <source>
        <dbReference type="ARBA" id="ARBA00030193"/>
    </source>
</evidence>
<name>A0A6J4HFA7_9BACT</name>
<accession>A0A6J4HFA7</accession>
<dbReference type="InterPro" id="IPR011005">
    <property type="entry name" value="Dihydropteroate_synth-like_sf"/>
</dbReference>
<comment type="similarity">
    <text evidence="4">Belongs to the DHPS family.</text>
</comment>
<dbReference type="EC" id="2.5.1.15" evidence="5"/>
<dbReference type="PANTHER" id="PTHR20941">
    <property type="entry name" value="FOLATE SYNTHESIS PROTEINS"/>
    <property type="match status" value="1"/>
</dbReference>
<dbReference type="GO" id="GO:0046656">
    <property type="term" value="P:folic acid biosynthetic process"/>
    <property type="evidence" value="ECO:0007669"/>
    <property type="project" value="UniProtKB-KW"/>
</dbReference>
<dbReference type="CDD" id="cd00739">
    <property type="entry name" value="DHPS"/>
    <property type="match status" value="1"/>
</dbReference>
<evidence type="ECO:0000256" key="9">
    <source>
        <dbReference type="ARBA" id="ARBA00022842"/>
    </source>
</evidence>
<dbReference type="InterPro" id="IPR000489">
    <property type="entry name" value="Pterin-binding_dom"/>
</dbReference>
<dbReference type="PROSITE" id="PS50972">
    <property type="entry name" value="PTERIN_BINDING"/>
    <property type="match status" value="1"/>
</dbReference>
<dbReference type="AlphaFoldDB" id="A0A6J4HFA7"/>
<dbReference type="Pfam" id="PF00809">
    <property type="entry name" value="Pterin_bind"/>
    <property type="match status" value="1"/>
</dbReference>
<dbReference type="InterPro" id="IPR006390">
    <property type="entry name" value="DHP_synth_dom"/>
</dbReference>
<dbReference type="PROSITE" id="PS00793">
    <property type="entry name" value="DHPS_2"/>
    <property type="match status" value="1"/>
</dbReference>
<gene>
    <name evidence="13" type="ORF">AVDCRST_MAG63-582</name>
</gene>
<proteinExistence type="inferred from homology"/>
<comment type="catalytic activity">
    <reaction evidence="1">
        <text>(7,8-dihydropterin-6-yl)methyl diphosphate + 4-aminobenzoate = 7,8-dihydropteroate + diphosphate</text>
        <dbReference type="Rhea" id="RHEA:19949"/>
        <dbReference type="ChEBI" id="CHEBI:17836"/>
        <dbReference type="ChEBI" id="CHEBI:17839"/>
        <dbReference type="ChEBI" id="CHEBI:33019"/>
        <dbReference type="ChEBI" id="CHEBI:72950"/>
        <dbReference type="EC" id="2.5.1.15"/>
    </reaction>
</comment>
<evidence type="ECO:0000313" key="13">
    <source>
        <dbReference type="EMBL" id="CAA9222817.1"/>
    </source>
</evidence>
<dbReference type="PANTHER" id="PTHR20941:SF1">
    <property type="entry name" value="FOLIC ACID SYNTHESIS PROTEIN FOL1"/>
    <property type="match status" value="1"/>
</dbReference>
<dbReference type="GO" id="GO:0004156">
    <property type="term" value="F:dihydropteroate synthase activity"/>
    <property type="evidence" value="ECO:0007669"/>
    <property type="project" value="UniProtKB-EC"/>
</dbReference>
<reference evidence="13" key="1">
    <citation type="submission" date="2020-02" db="EMBL/GenBank/DDBJ databases">
        <authorList>
            <person name="Meier V. D."/>
        </authorList>
    </citation>
    <scope>NUCLEOTIDE SEQUENCE</scope>
    <source>
        <strain evidence="13">AVDCRST_MAG63</strain>
    </source>
</reference>
<keyword evidence="8" id="KW-0479">Metal-binding</keyword>
<dbReference type="InterPro" id="IPR045031">
    <property type="entry name" value="DHP_synth-like"/>
</dbReference>
<evidence type="ECO:0000259" key="12">
    <source>
        <dbReference type="PROSITE" id="PS50972"/>
    </source>
</evidence>